<accession>A0A6C7E9Z0</accession>
<dbReference type="KEGG" id="aym:YM304_16410"/>
<protein>
    <recommendedName>
        <fullName evidence="3">DUF937 domain-containing protein</fullName>
    </recommendedName>
</protein>
<keyword evidence="2" id="KW-1185">Reference proteome</keyword>
<proteinExistence type="predicted"/>
<dbReference type="EMBL" id="AP012057">
    <property type="protein sequence ID" value="BAN01955.1"/>
    <property type="molecule type" value="Genomic_DNA"/>
</dbReference>
<evidence type="ECO:0000313" key="2">
    <source>
        <dbReference type="Proteomes" id="UP000011863"/>
    </source>
</evidence>
<dbReference type="SUPFAM" id="SSF140804">
    <property type="entry name" value="YidB-like"/>
    <property type="match status" value="1"/>
</dbReference>
<dbReference type="Pfam" id="PF20159">
    <property type="entry name" value="YidB"/>
    <property type="match status" value="1"/>
</dbReference>
<dbReference type="InterPro" id="IPR045372">
    <property type="entry name" value="YidB"/>
</dbReference>
<gene>
    <name evidence="1" type="ORF">YM304_16410</name>
</gene>
<dbReference type="OrthoDB" id="9795283at2"/>
<evidence type="ECO:0000313" key="1">
    <source>
        <dbReference type="EMBL" id="BAN01955.1"/>
    </source>
</evidence>
<dbReference type="InterPro" id="IPR027405">
    <property type="entry name" value="YidB-like"/>
</dbReference>
<dbReference type="Gene3D" id="1.10.10.690">
    <property type="entry name" value="YidB-like"/>
    <property type="match status" value="1"/>
</dbReference>
<dbReference type="RefSeq" id="WP_015441202.1">
    <property type="nucleotide sequence ID" value="NC_020520.1"/>
</dbReference>
<dbReference type="Proteomes" id="UP000011863">
    <property type="component" value="Chromosome"/>
</dbReference>
<dbReference type="AlphaFoldDB" id="A0A6C7E9Z0"/>
<evidence type="ECO:0008006" key="3">
    <source>
        <dbReference type="Google" id="ProtNLM"/>
    </source>
</evidence>
<name>A0A6C7E9Z0_ILUCY</name>
<reference evidence="1 2" key="1">
    <citation type="journal article" date="2013" name="Int. J. Syst. Evol. Microbiol.">
        <title>Ilumatobacter nonamiense sp. nov. and Ilumatobacter coccineum sp. nov., isolated from seashore sand.</title>
        <authorList>
            <person name="Matsumoto A."/>
            <person name="Kasai H."/>
            <person name="Matsuo Y."/>
            <person name="Shizuri Y."/>
            <person name="Ichikawa N."/>
            <person name="Fujita N."/>
            <person name="Omura S."/>
            <person name="Takahashi Y."/>
        </authorList>
    </citation>
    <scope>NUCLEOTIDE SEQUENCE [LARGE SCALE GENOMIC DNA]</scope>
    <source>
        <strain evidence="2">NBRC 103263 / KCTC 29153 / YM16-304</strain>
    </source>
</reference>
<sequence length="136" mass="13539">MGLMDIVGGLLGRKAPKSGNALLDSLMPMLLKGGAIGGLGGLLGKFTGAGLGNKANSWVGTGANEPLDPDEVEQALGADQVDRIARDAGVSRDEAKSGLAGMIPGLVDKMSPGGNLPTGNIAKSLKGFDLGSILGK</sequence>
<organism evidence="1 2">
    <name type="scientific">Ilumatobacter coccineus (strain NBRC 103263 / KCTC 29153 / YM16-304)</name>
    <dbReference type="NCBI Taxonomy" id="1313172"/>
    <lineage>
        <taxon>Bacteria</taxon>
        <taxon>Bacillati</taxon>
        <taxon>Actinomycetota</taxon>
        <taxon>Acidimicrobiia</taxon>
        <taxon>Acidimicrobiales</taxon>
        <taxon>Ilumatobacteraceae</taxon>
        <taxon>Ilumatobacter</taxon>
    </lineage>
</organism>